<dbReference type="CDD" id="cd10747">
    <property type="entry name" value="DnaJ_C"/>
    <property type="match status" value="1"/>
</dbReference>
<dbReference type="FunFam" id="1.10.287.110:FF:000106">
    <property type="entry name" value="Putative heat shock protein-like protein"/>
    <property type="match status" value="1"/>
</dbReference>
<proteinExistence type="predicted"/>
<organism evidence="3">
    <name type="scientific">Lepeophtheirus salmonis</name>
    <name type="common">Salmon louse</name>
    <name type="synonym">Caligus salmonis</name>
    <dbReference type="NCBI Taxonomy" id="72036"/>
    <lineage>
        <taxon>Eukaryota</taxon>
        <taxon>Metazoa</taxon>
        <taxon>Ecdysozoa</taxon>
        <taxon>Arthropoda</taxon>
        <taxon>Crustacea</taxon>
        <taxon>Multicrustacea</taxon>
        <taxon>Hexanauplia</taxon>
        <taxon>Copepoda</taxon>
        <taxon>Siphonostomatoida</taxon>
        <taxon>Caligidae</taxon>
        <taxon>Lepeophtheirus</taxon>
    </lineage>
</organism>
<accession>A0A0K2T2X7</accession>
<evidence type="ECO:0000256" key="1">
    <source>
        <dbReference type="ARBA" id="ARBA00023186"/>
    </source>
</evidence>
<dbReference type="PRINTS" id="PR00625">
    <property type="entry name" value="JDOMAIN"/>
</dbReference>
<dbReference type="PROSITE" id="PS50076">
    <property type="entry name" value="DNAJ_2"/>
    <property type="match status" value="1"/>
</dbReference>
<dbReference type="AlphaFoldDB" id="A0A0K2T2X7"/>
<dbReference type="GO" id="GO:0051087">
    <property type="term" value="F:protein-folding chaperone binding"/>
    <property type="evidence" value="ECO:0007669"/>
    <property type="project" value="TreeGrafter"/>
</dbReference>
<dbReference type="SUPFAM" id="SSF49493">
    <property type="entry name" value="HSP40/DnaJ peptide-binding domain"/>
    <property type="match status" value="2"/>
</dbReference>
<dbReference type="InterPro" id="IPR008971">
    <property type="entry name" value="HSP40/DnaJ_pept-bd"/>
</dbReference>
<dbReference type="InterPro" id="IPR018253">
    <property type="entry name" value="DnaJ_domain_CS"/>
</dbReference>
<dbReference type="Gene3D" id="2.60.260.20">
    <property type="entry name" value="Urease metallochaperone UreE, N-terminal domain"/>
    <property type="match status" value="2"/>
</dbReference>
<dbReference type="Gene3D" id="1.10.287.110">
    <property type="entry name" value="DnaJ domain"/>
    <property type="match status" value="1"/>
</dbReference>
<dbReference type="FunFam" id="2.60.260.20:FF:000002">
    <property type="entry name" value="Dnaj homolog subfamily b member"/>
    <property type="match status" value="1"/>
</dbReference>
<dbReference type="Pfam" id="PF00226">
    <property type="entry name" value="DnaJ"/>
    <property type="match status" value="1"/>
</dbReference>
<evidence type="ECO:0000313" key="3">
    <source>
        <dbReference type="EMBL" id="CDW20414.1"/>
    </source>
</evidence>
<dbReference type="EMBL" id="HACA01003053">
    <property type="protein sequence ID" value="CDW20414.1"/>
    <property type="molecule type" value="Transcribed_RNA"/>
</dbReference>
<dbReference type="PANTHER" id="PTHR24078:SF553">
    <property type="entry name" value="DNAJ HOMOLOG SUBFAMILY B MEMBER 5"/>
    <property type="match status" value="1"/>
</dbReference>
<dbReference type="SMART" id="SM00271">
    <property type="entry name" value="DnaJ"/>
    <property type="match status" value="1"/>
</dbReference>
<dbReference type="PANTHER" id="PTHR24078">
    <property type="entry name" value="DNAJ HOMOLOG SUBFAMILY C MEMBER"/>
    <property type="match status" value="1"/>
</dbReference>
<dbReference type="GO" id="GO:0051082">
    <property type="term" value="F:unfolded protein binding"/>
    <property type="evidence" value="ECO:0007669"/>
    <property type="project" value="InterPro"/>
</dbReference>
<dbReference type="CDD" id="cd06257">
    <property type="entry name" value="DnaJ"/>
    <property type="match status" value="1"/>
</dbReference>
<name>A0A0K2T2X7_LEPSM</name>
<dbReference type="PROSITE" id="PS00636">
    <property type="entry name" value="DNAJ_1"/>
    <property type="match status" value="1"/>
</dbReference>
<dbReference type="FunFam" id="2.60.260.20:FF:000006">
    <property type="entry name" value="DnaJ subfamily B member 13"/>
    <property type="match status" value="1"/>
</dbReference>
<dbReference type="SUPFAM" id="SSF46565">
    <property type="entry name" value="Chaperone J-domain"/>
    <property type="match status" value="1"/>
</dbReference>
<sequence>MTIMGKNYYETLGLSRGATADEIKKAYRKMALKYHPDKCKTPNAEDRFKEIAEAYEVLSDPKKRDVYDKYGEDGLKGNAGTRNPGFTNFNNFSHSDARATFAECFGTSNPFESIFSQSIFADMDFDDHFGGLGGLGRNSRTPFRSQSFNVSGHLGGFQKNEKKVQDSPVEHDLFVTLEDIAKGVTKRMKISRRVVSSDGSIRKEEKVLTINVKPGWKPGTKITFQKEGDQAPNKIPADIIFIIRDKPHKNFTREGSDLKYVAKISLKESLCGVKLSVPTLFGNPMPLSYSEVIQPNAVKRLPGQGLPYPKDTSCKGDLLVSFDIKFPEKLDEKTKGILSKTLPGK</sequence>
<keyword evidence="1" id="KW-0143">Chaperone</keyword>
<protein>
    <submittedName>
        <fullName evidence="3">DnaJ protein homolog 1like [Acyrthosiphon pisum]</fullName>
    </submittedName>
</protein>
<evidence type="ECO:0000259" key="2">
    <source>
        <dbReference type="PROSITE" id="PS50076"/>
    </source>
</evidence>
<dbReference type="GO" id="GO:0005829">
    <property type="term" value="C:cytosol"/>
    <property type="evidence" value="ECO:0007669"/>
    <property type="project" value="TreeGrafter"/>
</dbReference>
<feature type="domain" description="J" evidence="2">
    <location>
        <begin position="7"/>
        <end position="71"/>
    </location>
</feature>
<dbReference type="InterPro" id="IPR002939">
    <property type="entry name" value="DnaJ_C"/>
</dbReference>
<dbReference type="OrthoDB" id="550424at2759"/>
<dbReference type="InterPro" id="IPR051339">
    <property type="entry name" value="DnaJ_subfamily_B"/>
</dbReference>
<dbReference type="InterPro" id="IPR001623">
    <property type="entry name" value="DnaJ_domain"/>
</dbReference>
<reference evidence="3" key="1">
    <citation type="submission" date="2014-05" db="EMBL/GenBank/DDBJ databases">
        <authorList>
            <person name="Chronopoulou M."/>
        </authorList>
    </citation>
    <scope>NUCLEOTIDE SEQUENCE</scope>
    <source>
        <tissue evidence="3">Whole organism</tissue>
    </source>
</reference>
<dbReference type="GO" id="GO:0006457">
    <property type="term" value="P:protein folding"/>
    <property type="evidence" value="ECO:0007669"/>
    <property type="project" value="InterPro"/>
</dbReference>
<dbReference type="InterPro" id="IPR036869">
    <property type="entry name" value="J_dom_sf"/>
</dbReference>
<dbReference type="Pfam" id="PF01556">
    <property type="entry name" value="DnaJ_C"/>
    <property type="match status" value="1"/>
</dbReference>